<evidence type="ECO:0000313" key="9">
    <source>
        <dbReference type="EMBL" id="MBD7945247.1"/>
    </source>
</evidence>
<evidence type="ECO:0000259" key="8">
    <source>
        <dbReference type="Pfam" id="PF17042"/>
    </source>
</evidence>
<dbReference type="Gene3D" id="3.40.50.10840">
    <property type="entry name" value="Putative sugar-binding, N-terminal domain"/>
    <property type="match status" value="1"/>
</dbReference>
<evidence type="ECO:0000256" key="3">
    <source>
        <dbReference type="ARBA" id="ARBA00022741"/>
    </source>
</evidence>
<accession>A0ABR8RCJ4</accession>
<dbReference type="Proteomes" id="UP000640786">
    <property type="component" value="Unassembled WGS sequence"/>
</dbReference>
<organism evidence="9 10">
    <name type="scientific">Psychrobacillus faecigallinarum</name>
    <dbReference type="NCBI Taxonomy" id="2762235"/>
    <lineage>
        <taxon>Bacteria</taxon>
        <taxon>Bacillati</taxon>
        <taxon>Bacillota</taxon>
        <taxon>Bacilli</taxon>
        <taxon>Bacillales</taxon>
        <taxon>Bacillaceae</taxon>
        <taxon>Psychrobacillus</taxon>
    </lineage>
</organism>
<dbReference type="InterPro" id="IPR031475">
    <property type="entry name" value="NBD_C"/>
</dbReference>
<dbReference type="InterPro" id="IPR010737">
    <property type="entry name" value="4-carb_acid_sugar_kinase_N"/>
</dbReference>
<keyword evidence="5" id="KW-0067">ATP-binding</keyword>
<sequence length="435" mass="46239">MKIGIIADDLTGANATGVRLAKNGFMSATVVFGGEVPLNSDFTSISIDTDSRYCSPSNAEERVLKAYEQLTIWGASVIGKRIDSTVRGNLGVETDVLLNAIGGNSVAVVVASYPDSGRVVSGGYLLVNGVPVEATDVAKDPMNPISISHVPTIMENQSQLPVCHVGLGTVLKGKEAIQLQLMKQIEAMNRIIVVDAVTNEEIDNIAEAMASIDGIHFIPVDPGPLSASFGRMKAHQHVQTNKFIVTVGSITPLTGRQLNYLIDKKNADPVYVRASALASVSSSWEKEIDRATEEALNKLEAQEVLIITTYAPGTEKLNLADIALKEGVTEEKLAKRLTEGLARVTNNVVQQTKHQIDGTFSSGGDVTAAICAVSDAAAIGLQDEVIPLAAYGHFIGGTFDGIPVITKGGMVGDKYSIYKCVRFLTNKKEEGSVLI</sequence>
<dbReference type="Gene3D" id="3.40.980.20">
    <property type="entry name" value="Four-carbon acid sugar kinase, nucleotide binding domain"/>
    <property type="match status" value="1"/>
</dbReference>
<proteinExistence type="inferred from homology"/>
<keyword evidence="3" id="KW-0547">Nucleotide-binding</keyword>
<keyword evidence="4 9" id="KW-0418">Kinase</keyword>
<feature type="domain" description="Four-carbon acid sugar kinase N-terminal" evidence="7">
    <location>
        <begin position="3"/>
        <end position="227"/>
    </location>
</feature>
<dbReference type="GO" id="GO:0016301">
    <property type="term" value="F:kinase activity"/>
    <property type="evidence" value="ECO:0007669"/>
    <property type="project" value="UniProtKB-KW"/>
</dbReference>
<evidence type="ECO:0000256" key="5">
    <source>
        <dbReference type="ARBA" id="ARBA00022840"/>
    </source>
</evidence>
<feature type="domain" description="Four-carbon acid sugar kinase nucleotide binding" evidence="8">
    <location>
        <begin position="245"/>
        <end position="414"/>
    </location>
</feature>
<dbReference type="InterPro" id="IPR037051">
    <property type="entry name" value="4-carb_acid_sugar_kinase_N_sf"/>
</dbReference>
<dbReference type="RefSeq" id="WP_191697477.1">
    <property type="nucleotide sequence ID" value="NZ_JACSQO010000007.1"/>
</dbReference>
<evidence type="ECO:0000256" key="1">
    <source>
        <dbReference type="ARBA" id="ARBA00005715"/>
    </source>
</evidence>
<reference evidence="9 10" key="1">
    <citation type="submission" date="2020-08" db="EMBL/GenBank/DDBJ databases">
        <title>A Genomic Blueprint of the Chicken Gut Microbiome.</title>
        <authorList>
            <person name="Gilroy R."/>
            <person name="Ravi A."/>
            <person name="Getino M."/>
            <person name="Pursley I."/>
            <person name="Horton D.L."/>
            <person name="Alikhan N.-F."/>
            <person name="Baker D."/>
            <person name="Gharbi K."/>
            <person name="Hall N."/>
            <person name="Watson M."/>
            <person name="Adriaenssens E.M."/>
            <person name="Foster-Nyarko E."/>
            <person name="Jarju S."/>
            <person name="Secka A."/>
            <person name="Antonio M."/>
            <person name="Oren A."/>
            <person name="Chaudhuri R."/>
            <person name="La Ragione R.M."/>
            <person name="Hildebrand F."/>
            <person name="Pallen M.J."/>
        </authorList>
    </citation>
    <scope>NUCLEOTIDE SEQUENCE [LARGE SCALE GENOMIC DNA]</scope>
    <source>
        <strain evidence="9 10">Sa2BUA9</strain>
    </source>
</reference>
<comment type="caution">
    <text evidence="9">The sequence shown here is derived from an EMBL/GenBank/DDBJ whole genome shotgun (WGS) entry which is preliminary data.</text>
</comment>
<keyword evidence="6" id="KW-0119">Carbohydrate metabolism</keyword>
<dbReference type="Pfam" id="PF07005">
    <property type="entry name" value="SBD_N"/>
    <property type="match status" value="1"/>
</dbReference>
<gene>
    <name evidence="9" type="ORF">H9650_14065</name>
</gene>
<evidence type="ECO:0000256" key="6">
    <source>
        <dbReference type="ARBA" id="ARBA00023277"/>
    </source>
</evidence>
<protein>
    <submittedName>
        <fullName evidence="9">Four-carbon acid sugar kinase family protein</fullName>
    </submittedName>
</protein>
<dbReference type="EMBL" id="JACSQO010000007">
    <property type="protein sequence ID" value="MBD7945247.1"/>
    <property type="molecule type" value="Genomic_DNA"/>
</dbReference>
<comment type="similarity">
    <text evidence="1">Belongs to the four-carbon acid sugar kinase family.</text>
</comment>
<dbReference type="SUPFAM" id="SSF142764">
    <property type="entry name" value="YgbK-like"/>
    <property type="match status" value="1"/>
</dbReference>
<keyword evidence="10" id="KW-1185">Reference proteome</keyword>
<keyword evidence="2" id="KW-0808">Transferase</keyword>
<dbReference type="Pfam" id="PF17042">
    <property type="entry name" value="NBD_C"/>
    <property type="match status" value="1"/>
</dbReference>
<evidence type="ECO:0000256" key="4">
    <source>
        <dbReference type="ARBA" id="ARBA00022777"/>
    </source>
</evidence>
<evidence type="ECO:0000256" key="2">
    <source>
        <dbReference type="ARBA" id="ARBA00022679"/>
    </source>
</evidence>
<dbReference type="InterPro" id="IPR042213">
    <property type="entry name" value="NBD_C_sf"/>
</dbReference>
<name>A0ABR8RCJ4_9BACI</name>
<evidence type="ECO:0000259" key="7">
    <source>
        <dbReference type="Pfam" id="PF07005"/>
    </source>
</evidence>
<evidence type="ECO:0000313" key="10">
    <source>
        <dbReference type="Proteomes" id="UP000640786"/>
    </source>
</evidence>